<dbReference type="PANTHER" id="PTHR45912:SF3">
    <property type="entry name" value="CILIA- AND FLAGELLA-ASSOCIATED PROTEIN 47"/>
    <property type="match status" value="1"/>
</dbReference>
<dbReference type="InterPro" id="IPR013783">
    <property type="entry name" value="Ig-like_fold"/>
</dbReference>
<evidence type="ECO:0000313" key="3">
    <source>
        <dbReference type="EMBL" id="JAS49872.1"/>
    </source>
</evidence>
<organism evidence="3">
    <name type="scientific">Cuerna arida</name>
    <dbReference type="NCBI Taxonomy" id="1464854"/>
    <lineage>
        <taxon>Eukaryota</taxon>
        <taxon>Metazoa</taxon>
        <taxon>Ecdysozoa</taxon>
        <taxon>Arthropoda</taxon>
        <taxon>Hexapoda</taxon>
        <taxon>Insecta</taxon>
        <taxon>Pterygota</taxon>
        <taxon>Neoptera</taxon>
        <taxon>Paraneoptera</taxon>
        <taxon>Hemiptera</taxon>
        <taxon>Auchenorrhyncha</taxon>
        <taxon>Membracoidea</taxon>
        <taxon>Cicadellidae</taxon>
        <taxon>Cicadellinae</taxon>
        <taxon>Proconiini</taxon>
        <taxon>Cuerna</taxon>
    </lineage>
</organism>
<dbReference type="Gene3D" id="2.60.40.10">
    <property type="entry name" value="Immunoglobulins"/>
    <property type="match status" value="2"/>
</dbReference>
<dbReference type="InterPro" id="IPR001715">
    <property type="entry name" value="CH_dom"/>
</dbReference>
<proteinExistence type="predicted"/>
<feature type="region of interest" description="Disordered" evidence="1">
    <location>
        <begin position="939"/>
        <end position="1009"/>
    </location>
</feature>
<dbReference type="Pfam" id="PF24529">
    <property type="entry name" value="CFAP47"/>
    <property type="match status" value="1"/>
</dbReference>
<gene>
    <name evidence="3" type="ORF">g.34451</name>
</gene>
<dbReference type="Gene3D" id="1.10.418.10">
    <property type="entry name" value="Calponin-like domain"/>
    <property type="match status" value="1"/>
</dbReference>
<dbReference type="EMBL" id="GECZ01019897">
    <property type="protein sequence ID" value="JAS49872.1"/>
    <property type="molecule type" value="Transcribed_RNA"/>
</dbReference>
<dbReference type="GO" id="GO:0060271">
    <property type="term" value="P:cilium assembly"/>
    <property type="evidence" value="ECO:0007669"/>
    <property type="project" value="TreeGrafter"/>
</dbReference>
<protein>
    <recommendedName>
        <fullName evidence="2">Calponin-homology (CH) domain-containing protein</fullName>
    </recommendedName>
</protein>
<dbReference type="InterPro" id="IPR056343">
    <property type="entry name" value="CFAP47_dom"/>
</dbReference>
<dbReference type="GO" id="GO:0005929">
    <property type="term" value="C:cilium"/>
    <property type="evidence" value="ECO:0007669"/>
    <property type="project" value="TreeGrafter"/>
</dbReference>
<dbReference type="PANTHER" id="PTHR45912">
    <property type="entry name" value="CILIA- AND FLAGELLA-ASSOCIATED PROTEIN 47"/>
    <property type="match status" value="1"/>
</dbReference>
<dbReference type="SUPFAM" id="SSF47576">
    <property type="entry name" value="Calponin-homology domain, CH-domain"/>
    <property type="match status" value="1"/>
</dbReference>
<reference evidence="3" key="1">
    <citation type="submission" date="2015-11" db="EMBL/GenBank/DDBJ databases">
        <title>De novo transcriptome assembly of four potential Pierce s Disease insect vectors from Arizona vineyards.</title>
        <authorList>
            <person name="Tassone E.E."/>
        </authorList>
    </citation>
    <scope>NUCLEOTIDE SEQUENCE</scope>
</reference>
<evidence type="ECO:0000259" key="2">
    <source>
        <dbReference type="PROSITE" id="PS50021"/>
    </source>
</evidence>
<dbReference type="InterPro" id="IPR036872">
    <property type="entry name" value="CH_dom_sf"/>
</dbReference>
<feature type="domain" description="Calponin-homology (CH)" evidence="2">
    <location>
        <begin position="1283"/>
        <end position="1402"/>
    </location>
</feature>
<name>A0A1B6FI46_9HEMI</name>
<accession>A0A1B6FI46</accession>
<dbReference type="PROSITE" id="PS50021">
    <property type="entry name" value="CH"/>
    <property type="match status" value="1"/>
</dbReference>
<sequence>FRYSKIPFFKVSPAFQKLAPKATCDVSVTYCAHNLGAIKNRLVFEILAHSDSTDGIDYKVVNHLNVKIFGKVKSQTNHPEPKFNPGITPLVTHEVGFLTDEVTFMSKVEKPVCAMGAVSTNNRPWLKTDATIAFPNDRPLTLRPRLTDHTAKTIFKGLSRYVAPVDESVTYTMEELLQKRINEKQILNYIRGTAAISVSKDRCCNKRAIKLQSEPPLPPQLSERKSNNPQDVLVSLTFTQLYRIKVTPALISFGSVTTNKVCTQVLTIENKNDFNISAKILPLASGVQVQVLDIFIVPAQSETKVVLNFNREVLGRYSGTITCVINGFHSFDIAVVAEVVPKSLTVSPDRVDYKLPEVPFAQTFVPLAIYNPLNTAVSFTWYIAEGSPFKVEPLLGVTPKKGMVWCAVYFEPDSPNYKLHPVDLFVENILCHKFKCGVTMSRPVVYFLEPNFNIGFVPLNLLTTKRFTVFNQQYCDTMFVVLNKEPVKGIVVKPSSGNIKGRSCFSLTLEMNISEEGPLEFVVYVNVQNSVTIEMKVSGVAVYPQVEIAPKYISLTRVPCNSITRTTLLAENKSKAKIEVSFNMEEYLQLKLSLSKRHHDPGLCNRSIELEPGATQKFYLHFIPEDLTSYDFYLPIVVNGLSGLRNSTVKEFEVHSKKLKSMYRKASLDDPSSHNYKTLTIPSQKAAMSHLVLIEVGVLKPLLTFSGTKLSFTSTFQSDSITIVNNCDEDLSIIFRCEETQTAFTLKIDNGECVKERGSLRMALEPSKMMTLTANFVATVIGQYSTDVMVLLATPEHNTVYNCIRLCGTINPPCIISSTTDSLYFPPVPLGVDFSYSFRLFVDAQSCNQETVVEADVSGPHADKFSVKFIDGNTVPTHTSDALLVTITFKSSVPTSINKQITFYSVASQNYNLQVIASADNCLLTTHAFAKTHISSDTVCDDEDDDNCDDGDENGSIKENGYKRASPPPENRVTQPIIKPLVALSKFSPDPPLRQQDEDSSSDSSLSVMSFLGTPAPASKTVQRTHASILEQNLTLEFTNPNASEIVELSLQSDVKEDKSLEGSVVATSVAVVEGEVMPFPMFPMDVTVTEYAVHMHQTRQAVQQWFYEQVFNCSYYPVLGSHCFSTLAQSSKKEYGRSPPAAMRNVFDVLERICGRNVRRYFTPLDKQPEDPNGKVMFVYFAYKQLVDFMKAQGALLNHVDPKYLMNYDEYCVYWQSSDNKEEYNYEMLSYGVFRCITTQCWLDLCLQIYRTLILGPTVGMKMGVLDQEATLSEVPHKNKAGRPEDVLMSWLTHHYNTQRLIVWPDKPSRPRNVTNLDSDLEDGLVLATVTAAYCPFLSLLHFQAMFTQPTTVSQAYHNTVCLTSAWDKIRLGYSVTPRDLMRPNVVNMLMLVAHLYRNLPSYKLETTVKFMATLNTSETQVVTLENTEELAVTYHIQILPNNSSFEIDDMKDSFVLKRKQKGEIVVRYTARSMVKVDAILLLCGACMPPKFGRNYVFGLEGHPVKLPVSAIFNIISPLNTAAITHISVETPHTLEQGGAKVLYDIWTTMSEPQPGNLNALSWAKERKRRVPRRLFILSEMLEIEPVKRNKSGHLRLQVCCFSQAVQHYWIIFKNAEIGDFIVQLQITPSLPEPSLTLVVSIDSLSRCNCVTEKQFICSRSAVVNIPCRNLDQWSAVRTMFELTIPSSEKEFWATYLESNIGFRLLQWMLEEKKEKLTEEVEQIFKKSKTYKVSCSSPNVFCNPMLQIPNVRARTSVPIQLHIDEATPNQTTTLTLTSTDDQEIRCYLLKISCNG</sequence>
<evidence type="ECO:0000256" key="1">
    <source>
        <dbReference type="SAM" id="MobiDB-lite"/>
    </source>
</evidence>
<feature type="compositionally biased region" description="Acidic residues" evidence="1">
    <location>
        <begin position="939"/>
        <end position="953"/>
    </location>
</feature>
<feature type="non-terminal residue" evidence="3">
    <location>
        <position position="1"/>
    </location>
</feature>